<dbReference type="Pfam" id="PF00294">
    <property type="entry name" value="PfkB"/>
    <property type="match status" value="1"/>
</dbReference>
<evidence type="ECO:0000256" key="4">
    <source>
        <dbReference type="ARBA" id="ARBA00022777"/>
    </source>
</evidence>
<feature type="domain" description="Carbohydrate kinase PfkB" evidence="6">
    <location>
        <begin position="1"/>
        <end position="304"/>
    </location>
</feature>
<dbReference type="GO" id="GO:0005524">
    <property type="term" value="F:ATP binding"/>
    <property type="evidence" value="ECO:0007669"/>
    <property type="project" value="UniProtKB-KW"/>
</dbReference>
<dbReference type="RefSeq" id="WP_074850856.1">
    <property type="nucleotide sequence ID" value="NZ_FNLM01000034.1"/>
</dbReference>
<accession>A0A1H2JQX7</accession>
<dbReference type="PROSITE" id="PS00584">
    <property type="entry name" value="PFKB_KINASES_2"/>
    <property type="match status" value="1"/>
</dbReference>
<dbReference type="InterPro" id="IPR002173">
    <property type="entry name" value="Carboh/pur_kinase_PfkB_CS"/>
</dbReference>
<protein>
    <submittedName>
        <fullName evidence="7">Fructokinase</fullName>
    </submittedName>
</protein>
<comment type="similarity">
    <text evidence="1">Belongs to the carbohydrate kinase PfkB family.</text>
</comment>
<reference evidence="7 8" key="1">
    <citation type="submission" date="2016-10" db="EMBL/GenBank/DDBJ databases">
        <authorList>
            <person name="de Groot N.N."/>
        </authorList>
    </citation>
    <scope>NUCLEOTIDE SEQUENCE [LARGE SCALE GENOMIC DNA]</scope>
    <source>
        <strain evidence="7 8">DSM 44215</strain>
    </source>
</reference>
<dbReference type="AlphaFoldDB" id="A0A1H2JQX7"/>
<keyword evidence="2" id="KW-0808">Transferase</keyword>
<dbReference type="Gene3D" id="3.40.1190.20">
    <property type="match status" value="1"/>
</dbReference>
<dbReference type="PANTHER" id="PTHR43085">
    <property type="entry name" value="HEXOKINASE FAMILY MEMBER"/>
    <property type="match status" value="1"/>
</dbReference>
<evidence type="ECO:0000256" key="3">
    <source>
        <dbReference type="ARBA" id="ARBA00022741"/>
    </source>
</evidence>
<evidence type="ECO:0000259" key="6">
    <source>
        <dbReference type="Pfam" id="PF00294"/>
    </source>
</evidence>
<dbReference type="InterPro" id="IPR029056">
    <property type="entry name" value="Ribokinase-like"/>
</dbReference>
<gene>
    <name evidence="7" type="ORF">SAMN04488548_1342371</name>
</gene>
<dbReference type="InterPro" id="IPR050306">
    <property type="entry name" value="PfkB_Carbo_kinase"/>
</dbReference>
<dbReference type="SUPFAM" id="SSF53613">
    <property type="entry name" value="Ribokinase-like"/>
    <property type="match status" value="1"/>
</dbReference>
<dbReference type="GO" id="GO:0016301">
    <property type="term" value="F:kinase activity"/>
    <property type="evidence" value="ECO:0007669"/>
    <property type="project" value="UniProtKB-KW"/>
</dbReference>
<dbReference type="OrthoDB" id="9795789at2"/>
<evidence type="ECO:0000256" key="1">
    <source>
        <dbReference type="ARBA" id="ARBA00010688"/>
    </source>
</evidence>
<evidence type="ECO:0000313" key="8">
    <source>
        <dbReference type="Proteomes" id="UP000183180"/>
    </source>
</evidence>
<dbReference type="STRING" id="158898.SAMN04488548_1342371"/>
<dbReference type="EMBL" id="FNLM01000034">
    <property type="protein sequence ID" value="SDU58425.1"/>
    <property type="molecule type" value="Genomic_DNA"/>
</dbReference>
<dbReference type="InterPro" id="IPR011611">
    <property type="entry name" value="PfkB_dom"/>
</dbReference>
<evidence type="ECO:0000256" key="5">
    <source>
        <dbReference type="ARBA" id="ARBA00022840"/>
    </source>
</evidence>
<dbReference type="PANTHER" id="PTHR43085:SF1">
    <property type="entry name" value="PSEUDOURIDINE KINASE-RELATED"/>
    <property type="match status" value="1"/>
</dbReference>
<evidence type="ECO:0000256" key="2">
    <source>
        <dbReference type="ARBA" id="ARBA00022679"/>
    </source>
</evidence>
<proteinExistence type="inferred from homology"/>
<evidence type="ECO:0000313" key="7">
    <source>
        <dbReference type="EMBL" id="SDU58425.1"/>
    </source>
</evidence>
<name>A0A1H2JQX7_9ACTN</name>
<dbReference type="CDD" id="cd01167">
    <property type="entry name" value="bac_FRK"/>
    <property type="match status" value="1"/>
</dbReference>
<organism evidence="7 8">
    <name type="scientific">Gordonia westfalica</name>
    <dbReference type="NCBI Taxonomy" id="158898"/>
    <lineage>
        <taxon>Bacteria</taxon>
        <taxon>Bacillati</taxon>
        <taxon>Actinomycetota</taxon>
        <taxon>Actinomycetes</taxon>
        <taxon>Mycobacteriales</taxon>
        <taxon>Gordoniaceae</taxon>
        <taxon>Gordonia</taxon>
    </lineage>
</organism>
<keyword evidence="3" id="KW-0547">Nucleotide-binding</keyword>
<sequence length="312" mass="32543">MREIVVCGEALVDVVQEKRTSDAALAPLQPALGGGPFNVAITLGRLGSAVSFVSAVSTDNYGDAIVGALRNAGVGTAMLQRRPEPTSLALATIADDGSAQYSFYVEGTADRTVTDPGSLAPTVAAATFGTLSLVLEPGASVYENLMRRCHAERRLVVLDPNIRSVVIPDADAYRRRFRSWMPFVDVVKLSDEDAAWLGEGPAGSTVKEWLDDGVAAVVATAGASGITVTTAEDEVSVPTPKVDVVDTIGAGDSVLGGLVHHLDRLGALSPDSVRSLTPDQWREVAVFAAHVAAVTVSRPGADPPWAGELRSD</sequence>
<keyword evidence="5" id="KW-0067">ATP-binding</keyword>
<keyword evidence="4 7" id="KW-0418">Kinase</keyword>
<dbReference type="Proteomes" id="UP000183180">
    <property type="component" value="Unassembled WGS sequence"/>
</dbReference>